<keyword evidence="1" id="KW-1133">Transmembrane helix</keyword>
<dbReference type="RefSeq" id="WP_086029418.1">
    <property type="nucleotide sequence ID" value="NZ_LAPZ01000002.1"/>
</dbReference>
<dbReference type="OrthoDB" id="9786064at2"/>
<comment type="caution">
    <text evidence="2">The sequence shown here is derived from an EMBL/GenBank/DDBJ whole genome shotgun (WGS) entry which is preliminary data.</text>
</comment>
<evidence type="ECO:0000313" key="2">
    <source>
        <dbReference type="EMBL" id="OSY88616.1"/>
    </source>
</evidence>
<feature type="transmembrane region" description="Helical" evidence="1">
    <location>
        <begin position="38"/>
        <end position="59"/>
    </location>
</feature>
<feature type="transmembrane region" description="Helical" evidence="1">
    <location>
        <begin position="12"/>
        <end position="32"/>
    </location>
</feature>
<evidence type="ECO:0000256" key="1">
    <source>
        <dbReference type="SAM" id="Phobius"/>
    </source>
</evidence>
<evidence type="ECO:0008006" key="4">
    <source>
        <dbReference type="Google" id="ProtNLM"/>
    </source>
</evidence>
<dbReference type="InParanoid" id="A0A1Y2PDP8"/>
<feature type="transmembrane region" description="Helical" evidence="1">
    <location>
        <begin position="80"/>
        <end position="99"/>
    </location>
</feature>
<feature type="transmembrane region" description="Helical" evidence="1">
    <location>
        <begin position="151"/>
        <end position="169"/>
    </location>
</feature>
<reference evidence="2 3" key="1">
    <citation type="submission" date="2015-03" db="EMBL/GenBank/DDBJ databases">
        <title>Genome sequence of Tenacibaculum sp. S2-2, isolated from intestinal microbiota of sea cucumber, Apostichopus japonicas.</title>
        <authorList>
            <person name="Shao Z."/>
            <person name="Wang L."/>
            <person name="Li X."/>
        </authorList>
    </citation>
    <scope>NUCLEOTIDE SEQUENCE [LARGE SCALE GENOMIC DNA]</scope>
    <source>
        <strain evidence="2 3">S2-2</strain>
    </source>
</reference>
<keyword evidence="3" id="KW-1185">Reference proteome</keyword>
<dbReference type="STRING" id="1635173.WH52_02750"/>
<feature type="transmembrane region" description="Helical" evidence="1">
    <location>
        <begin position="105"/>
        <end position="122"/>
    </location>
</feature>
<accession>A0A1Y2PDP8</accession>
<dbReference type="Proteomes" id="UP000194221">
    <property type="component" value="Unassembled WGS sequence"/>
</dbReference>
<dbReference type="EMBL" id="LAPZ01000002">
    <property type="protein sequence ID" value="OSY88616.1"/>
    <property type="molecule type" value="Genomic_DNA"/>
</dbReference>
<protein>
    <recommendedName>
        <fullName evidence="4">PA-phosphatase</fullName>
    </recommendedName>
</protein>
<name>A0A1Y2PDP8_9FLAO</name>
<keyword evidence="1" id="KW-0472">Membrane</keyword>
<feature type="transmembrane region" description="Helical" evidence="1">
    <location>
        <begin position="181"/>
        <end position="197"/>
    </location>
</feature>
<proteinExistence type="predicted"/>
<dbReference type="AlphaFoldDB" id="A0A1Y2PDP8"/>
<gene>
    <name evidence="2" type="ORF">WH52_02750</name>
</gene>
<sequence>MRWHKFISTILHPVVMPTIGVLLFFIISSYSINEQQLLAILSLVFTATYIVPILLLVFLKLFGLIDSYQVSTIRERKIPVIFMIVLFFLLGKTLNNVPIIRDFSILFYGTSISLTIVYLLFFTKTKASLHLLSMGNAIGFFMFLTNTLSFSTLYIIIPLVLLSGLLASSRLHLKAHNNKEVYLGFFLGILGQLIALYL</sequence>
<keyword evidence="1" id="KW-0812">Transmembrane</keyword>
<organism evidence="2 3">
    <name type="scientific">Tenacibaculum holothuriorum</name>
    <dbReference type="NCBI Taxonomy" id="1635173"/>
    <lineage>
        <taxon>Bacteria</taxon>
        <taxon>Pseudomonadati</taxon>
        <taxon>Bacteroidota</taxon>
        <taxon>Flavobacteriia</taxon>
        <taxon>Flavobacteriales</taxon>
        <taxon>Flavobacteriaceae</taxon>
        <taxon>Tenacibaculum</taxon>
    </lineage>
</organism>
<evidence type="ECO:0000313" key="3">
    <source>
        <dbReference type="Proteomes" id="UP000194221"/>
    </source>
</evidence>